<sequence>MKIAIHERKGSFSDRWIEYCRNHKINYKIVNCYDSNIIAQLKECDALMWHHNPGIFEDSLFAKQLLYSLEKRKIKVFPNFDTGWYFDDKVGQKYLLEAIDAPMIPSFVFYDKEKALDWAKETSYPKVFKLRRGSGSSNVQLIKSYNQNKKIVHKAFKGGFSPFNRTNHFKERLRDFKSGKANFYDVLLGVRRLFIGSSYAKMLGNEKGYVYYQEFIPHNDFDIRVVVIGDKAFAIKRMVRENDFRASGSGDTLYHPKEIDIRCIKIGFEVNKELKSDSIAYDFIFDKNDTPLIIELSCGFPVELFDKCPGYWDENLKWHEGSFNPQEWMIQNLINSI</sequence>
<organism evidence="3 4">
    <name type="scientific">Mesonia ostreae</name>
    <dbReference type="NCBI Taxonomy" id="861110"/>
    <lineage>
        <taxon>Bacteria</taxon>
        <taxon>Pseudomonadati</taxon>
        <taxon>Bacteroidota</taxon>
        <taxon>Flavobacteriia</taxon>
        <taxon>Flavobacteriales</taxon>
        <taxon>Flavobacteriaceae</taxon>
        <taxon>Mesonia</taxon>
    </lineage>
</organism>
<dbReference type="RefSeq" id="WP_311402282.1">
    <property type="nucleotide sequence ID" value="NZ_JAVRBG010000012.1"/>
</dbReference>
<proteinExistence type="predicted"/>
<dbReference type="Gene3D" id="3.30.1490.20">
    <property type="entry name" value="ATP-grasp fold, A domain"/>
    <property type="match status" value="1"/>
</dbReference>
<evidence type="ECO:0000313" key="4">
    <source>
        <dbReference type="Proteomes" id="UP001182991"/>
    </source>
</evidence>
<reference evidence="4" key="1">
    <citation type="submission" date="2023-07" db="EMBL/GenBank/DDBJ databases">
        <title>Isolating and identifying novel microbial strains from the Mariana Trench.</title>
        <authorList>
            <person name="Fu H."/>
        </authorList>
    </citation>
    <scope>NUCLEOTIDE SEQUENCE [LARGE SCALE GENOMIC DNA]</scope>
    <source>
        <strain evidence="4">T-y2</strain>
    </source>
</reference>
<dbReference type="SUPFAM" id="SSF56059">
    <property type="entry name" value="Glutathione synthetase ATP-binding domain-like"/>
    <property type="match status" value="1"/>
</dbReference>
<keyword evidence="1" id="KW-0547">Nucleotide-binding</keyword>
<dbReference type="EMBL" id="JAVRBG010000012">
    <property type="protein sequence ID" value="MDT0295345.1"/>
    <property type="molecule type" value="Genomic_DNA"/>
</dbReference>
<dbReference type="Pfam" id="PF08443">
    <property type="entry name" value="RimK"/>
    <property type="match status" value="1"/>
</dbReference>
<dbReference type="PANTHER" id="PTHR21621">
    <property type="entry name" value="RIBOSOMAL PROTEIN S6 MODIFICATION PROTEIN"/>
    <property type="match status" value="1"/>
</dbReference>
<feature type="domain" description="ATP-grasp" evidence="2">
    <location>
        <begin position="93"/>
        <end position="334"/>
    </location>
</feature>
<protein>
    <recommendedName>
        <fullName evidence="2">ATP-grasp domain-containing protein</fullName>
    </recommendedName>
</protein>
<dbReference type="PROSITE" id="PS50975">
    <property type="entry name" value="ATP_GRASP"/>
    <property type="match status" value="1"/>
</dbReference>
<evidence type="ECO:0000256" key="1">
    <source>
        <dbReference type="PROSITE-ProRule" id="PRU00409"/>
    </source>
</evidence>
<dbReference type="InterPro" id="IPR013651">
    <property type="entry name" value="ATP-grasp_RimK-type"/>
</dbReference>
<evidence type="ECO:0000259" key="2">
    <source>
        <dbReference type="PROSITE" id="PS50975"/>
    </source>
</evidence>
<name>A0ABU2KKX0_9FLAO</name>
<gene>
    <name evidence="3" type="ORF">RLT85_11965</name>
</gene>
<evidence type="ECO:0000313" key="3">
    <source>
        <dbReference type="EMBL" id="MDT0295345.1"/>
    </source>
</evidence>
<accession>A0ABU2KKX0</accession>
<dbReference type="Proteomes" id="UP001182991">
    <property type="component" value="Unassembled WGS sequence"/>
</dbReference>
<dbReference type="InterPro" id="IPR011761">
    <property type="entry name" value="ATP-grasp"/>
</dbReference>
<dbReference type="Gene3D" id="3.30.470.20">
    <property type="entry name" value="ATP-grasp fold, B domain"/>
    <property type="match status" value="1"/>
</dbReference>
<dbReference type="PANTHER" id="PTHR21621:SF0">
    <property type="entry name" value="BETA-CITRYLGLUTAMATE SYNTHASE B-RELATED"/>
    <property type="match status" value="1"/>
</dbReference>
<dbReference type="InterPro" id="IPR013815">
    <property type="entry name" value="ATP_grasp_subdomain_1"/>
</dbReference>
<comment type="caution">
    <text evidence="3">The sequence shown here is derived from an EMBL/GenBank/DDBJ whole genome shotgun (WGS) entry which is preliminary data.</text>
</comment>
<keyword evidence="1" id="KW-0067">ATP-binding</keyword>
<keyword evidence="4" id="KW-1185">Reference proteome</keyword>